<dbReference type="EMBL" id="CALYLK010000136">
    <property type="protein sequence ID" value="CAH8236817.1"/>
    <property type="molecule type" value="Genomic_DNA"/>
</dbReference>
<comment type="caution">
    <text evidence="2">The sequence shown here is derived from an EMBL/GenBank/DDBJ whole genome shotgun (WGS) entry which is preliminary data.</text>
</comment>
<evidence type="ECO:0000313" key="3">
    <source>
        <dbReference type="Proteomes" id="UP001152658"/>
    </source>
</evidence>
<keyword evidence="3" id="KW-1185">Reference proteome</keyword>
<name>A0ABM9FS02_9VIBR</name>
<organism evidence="2 3">
    <name type="scientific">Vibrio aestuarianus</name>
    <dbReference type="NCBI Taxonomy" id="28171"/>
    <lineage>
        <taxon>Bacteria</taxon>
        <taxon>Pseudomonadati</taxon>
        <taxon>Pseudomonadota</taxon>
        <taxon>Gammaproteobacteria</taxon>
        <taxon>Vibrionales</taxon>
        <taxon>Vibrionaceae</taxon>
        <taxon>Vibrio</taxon>
    </lineage>
</organism>
<evidence type="ECO:0000256" key="1">
    <source>
        <dbReference type="SAM" id="MobiDB-lite"/>
    </source>
</evidence>
<evidence type="ECO:0000313" key="2">
    <source>
        <dbReference type="EMBL" id="CAH8236817.1"/>
    </source>
</evidence>
<accession>A0ABM9FS02</accession>
<protein>
    <submittedName>
        <fullName evidence="2">Uncharacterized protein</fullName>
    </submittedName>
</protein>
<feature type="region of interest" description="Disordered" evidence="1">
    <location>
        <begin position="1"/>
        <end position="24"/>
    </location>
</feature>
<dbReference type="Proteomes" id="UP001152658">
    <property type="component" value="Unassembled WGS sequence"/>
</dbReference>
<gene>
    <name evidence="2" type="ORF">VAE063_950450</name>
</gene>
<sequence length="146" mass="16248">MVEGDGFEPSKAEPADLQSAPFGHSGTPPGCFPILKIGLIEVFPTIQSRFLLRENMVEGDGFEPSKAEPADLQSAPFGHSGTPPGFFPILKIGSTEVFPTIQLRFSLTRRIWWRGTDSNHRRRSRQIYSLLPLATREPLQGYFLCS</sequence>
<reference evidence="2" key="1">
    <citation type="submission" date="2022-06" db="EMBL/GenBank/DDBJ databases">
        <authorList>
            <person name="Goudenege D."/>
            <person name="Le Roux F."/>
        </authorList>
    </citation>
    <scope>NUCLEOTIDE SEQUENCE</scope>
    <source>
        <strain evidence="2">12-063</strain>
    </source>
</reference>
<proteinExistence type="predicted"/>